<dbReference type="RefSeq" id="WP_118920659.1">
    <property type="nucleotide sequence ID" value="NZ_QWEG01000005.1"/>
</dbReference>
<reference evidence="3 4" key="1">
    <citation type="journal article" date="2017" name="Int. J. Syst. Evol. Microbiol.">
        <title>Bacillus notoginsengisoli sp. nov., a novel bacterium isolated from the rhizosphere of Panax notoginseng.</title>
        <authorList>
            <person name="Zhang M.Y."/>
            <person name="Cheng J."/>
            <person name="Cai Y."/>
            <person name="Zhang T.Y."/>
            <person name="Wu Y.Y."/>
            <person name="Manikprabhu D."/>
            <person name="Li W.J."/>
            <person name="Zhang Y.X."/>
        </authorList>
    </citation>
    <scope>NUCLEOTIDE SEQUENCE [LARGE SCALE GENOMIC DNA]</scope>
    <source>
        <strain evidence="3 4">JCM 30743</strain>
    </source>
</reference>
<accession>A0A417YVR8</accession>
<dbReference type="OrthoDB" id="9984923at2"/>
<keyword evidence="1" id="KW-0175">Coiled coil</keyword>
<evidence type="ECO:0000256" key="1">
    <source>
        <dbReference type="SAM" id="Coils"/>
    </source>
</evidence>
<protein>
    <submittedName>
        <fullName evidence="3">Uncharacterized protein</fullName>
    </submittedName>
</protein>
<name>A0A417YVR8_9BACI</name>
<evidence type="ECO:0000313" key="4">
    <source>
        <dbReference type="Proteomes" id="UP000284416"/>
    </source>
</evidence>
<dbReference type="AlphaFoldDB" id="A0A417YVR8"/>
<gene>
    <name evidence="3" type="ORF">D1B31_10160</name>
</gene>
<keyword evidence="4" id="KW-1185">Reference proteome</keyword>
<evidence type="ECO:0000256" key="2">
    <source>
        <dbReference type="SAM" id="MobiDB-lite"/>
    </source>
</evidence>
<dbReference type="EMBL" id="QWEG01000005">
    <property type="protein sequence ID" value="RHW41285.1"/>
    <property type="molecule type" value="Genomic_DNA"/>
</dbReference>
<sequence length="87" mass="9810">MTMIHNQKEELLFKLTGIQEQLEKLEAAIDAAFSGISTGLIEEQLISIEEIEAKLLHAEKLTEMDLHDDQNDSRQSAPPIRKVGFGY</sequence>
<organism evidence="3 4">
    <name type="scientific">Neobacillus notoginsengisoli</name>
    <dbReference type="NCBI Taxonomy" id="1578198"/>
    <lineage>
        <taxon>Bacteria</taxon>
        <taxon>Bacillati</taxon>
        <taxon>Bacillota</taxon>
        <taxon>Bacilli</taxon>
        <taxon>Bacillales</taxon>
        <taxon>Bacillaceae</taxon>
        <taxon>Neobacillus</taxon>
    </lineage>
</organism>
<feature type="region of interest" description="Disordered" evidence="2">
    <location>
        <begin position="64"/>
        <end position="87"/>
    </location>
</feature>
<evidence type="ECO:0000313" key="3">
    <source>
        <dbReference type="EMBL" id="RHW41285.1"/>
    </source>
</evidence>
<proteinExistence type="predicted"/>
<feature type="coiled-coil region" evidence="1">
    <location>
        <begin position="8"/>
        <end position="61"/>
    </location>
</feature>
<dbReference type="Proteomes" id="UP000284416">
    <property type="component" value="Unassembled WGS sequence"/>
</dbReference>
<comment type="caution">
    <text evidence="3">The sequence shown here is derived from an EMBL/GenBank/DDBJ whole genome shotgun (WGS) entry which is preliminary data.</text>
</comment>